<dbReference type="OrthoDB" id="3038309at2759"/>
<reference evidence="3 4" key="1">
    <citation type="journal article" date="2020" name="ISME J.">
        <title>Uncovering the hidden diversity of litter-decomposition mechanisms in mushroom-forming fungi.</title>
        <authorList>
            <person name="Floudas D."/>
            <person name="Bentzer J."/>
            <person name="Ahren D."/>
            <person name="Johansson T."/>
            <person name="Persson P."/>
            <person name="Tunlid A."/>
        </authorList>
    </citation>
    <scope>NUCLEOTIDE SEQUENCE [LARGE SCALE GENOMIC DNA]</scope>
    <source>
        <strain evidence="3 4">CBS 101986</strain>
    </source>
</reference>
<dbReference type="SUPFAM" id="SSF52540">
    <property type="entry name" value="P-loop containing nucleoside triphosphate hydrolases"/>
    <property type="match status" value="1"/>
</dbReference>
<accession>A0A8H5BNM9</accession>
<evidence type="ECO:0000256" key="1">
    <source>
        <dbReference type="ARBA" id="ARBA00022737"/>
    </source>
</evidence>
<proteinExistence type="predicted"/>
<dbReference type="Proteomes" id="UP000567179">
    <property type="component" value="Unassembled WGS sequence"/>
</dbReference>
<dbReference type="PANTHER" id="PTHR10039:SF16">
    <property type="entry name" value="GPI INOSITOL-DEACYLASE"/>
    <property type="match status" value="1"/>
</dbReference>
<sequence length="754" mass="85241">MVNNNTASSLTSPTNGGFNRLHARTAVTALHNALDSFESGRCHPNTREMVLNELFQFIQDDPKTRKNWILWLSGPAGSGKTTIARTLAYLCDDKGVNQASFFFCRMDLTRNGIKPLVATLAYQIACRFSSVRDMIVAEIERRPHIFDLSVEEQFRNLITTPLINGGWKQDLAATRPYPIVCVIDALDECDGDRSLDIQFNVVQTLYKLVSGKDSPVIFMLASRPEANLRMSFNRIQHSISRVYLDSSYDPSGDIRRFVVDKFDEIRTTHPFGFSLPQDWPQRSTINAIVTKSSGQFIYAAMVMRYVSSPYCDPAISLDNVCHSQSENMSAVRAMPFTELDNLFSFILGKAMFLPLVLDTLACHILSRELSSDWFALLLELHGHKAKWIHINLIDIVSLVDTDDQNQQLILHNESLIDFLLDYRRSGRFYIDVGRAAHDMVLKALHIRCCDNVPLIVDYLIALLPKITYWTVELELELLQFSREAVAIHSEPFLTTFGFRQLLKGFSNPYVTGNKTKYIEVLNIWMRWPLTGNDWSQVISELAQLRGHFPDIRRPSPPRRSSFCIDAEPPGAGDQLFRGHCGARMPTPPVAEPPFTGISYTPPRAAYAPPVPQYSRRQKKQYPQHMQLQVAGPGSPAWFNNKLRNGGDLRQIKHLLASVLISEATGMLYGAVVNILGYDSLDCARILSSLPSLLEYNSERQIVTFHHGRKLLDYMSSARFGIYHIDIQASAIQMIIQMLSSSNSYKGNIMLSKCI</sequence>
<evidence type="ECO:0000259" key="2">
    <source>
        <dbReference type="Pfam" id="PF24883"/>
    </source>
</evidence>
<protein>
    <recommendedName>
        <fullName evidence="2">Nephrocystin 3-like N-terminal domain-containing protein</fullName>
    </recommendedName>
</protein>
<evidence type="ECO:0000313" key="3">
    <source>
        <dbReference type="EMBL" id="KAF5326734.1"/>
    </source>
</evidence>
<dbReference type="InterPro" id="IPR056884">
    <property type="entry name" value="NPHP3-like_N"/>
</dbReference>
<organism evidence="3 4">
    <name type="scientific">Psilocybe cf. subviscida</name>
    <dbReference type="NCBI Taxonomy" id="2480587"/>
    <lineage>
        <taxon>Eukaryota</taxon>
        <taxon>Fungi</taxon>
        <taxon>Dikarya</taxon>
        <taxon>Basidiomycota</taxon>
        <taxon>Agaricomycotina</taxon>
        <taxon>Agaricomycetes</taxon>
        <taxon>Agaricomycetidae</taxon>
        <taxon>Agaricales</taxon>
        <taxon>Agaricineae</taxon>
        <taxon>Strophariaceae</taxon>
        <taxon>Psilocybe</taxon>
    </lineage>
</organism>
<dbReference type="AlphaFoldDB" id="A0A8H5BNM9"/>
<dbReference type="PANTHER" id="PTHR10039">
    <property type="entry name" value="AMELOGENIN"/>
    <property type="match status" value="1"/>
</dbReference>
<dbReference type="InterPro" id="IPR027417">
    <property type="entry name" value="P-loop_NTPase"/>
</dbReference>
<feature type="domain" description="Nephrocystin 3-like N-terminal" evidence="2">
    <location>
        <begin position="53"/>
        <end position="223"/>
    </location>
</feature>
<comment type="caution">
    <text evidence="3">The sequence shown here is derived from an EMBL/GenBank/DDBJ whole genome shotgun (WGS) entry which is preliminary data.</text>
</comment>
<dbReference type="EMBL" id="JAACJJ010000014">
    <property type="protein sequence ID" value="KAF5326734.1"/>
    <property type="molecule type" value="Genomic_DNA"/>
</dbReference>
<keyword evidence="4" id="KW-1185">Reference proteome</keyword>
<gene>
    <name evidence="3" type="ORF">D9619_003948</name>
</gene>
<evidence type="ECO:0000313" key="4">
    <source>
        <dbReference type="Proteomes" id="UP000567179"/>
    </source>
</evidence>
<keyword evidence="1" id="KW-0677">Repeat</keyword>
<dbReference type="Pfam" id="PF24883">
    <property type="entry name" value="NPHP3_N"/>
    <property type="match status" value="1"/>
</dbReference>
<name>A0A8H5BNM9_9AGAR</name>
<dbReference type="Gene3D" id="3.40.50.300">
    <property type="entry name" value="P-loop containing nucleotide triphosphate hydrolases"/>
    <property type="match status" value="1"/>
</dbReference>